<evidence type="ECO:0000256" key="10">
    <source>
        <dbReference type="SAM" id="MobiDB-lite"/>
    </source>
</evidence>
<feature type="transmembrane region" description="Helical" evidence="9">
    <location>
        <begin position="179"/>
        <end position="200"/>
    </location>
</feature>
<gene>
    <name evidence="11" type="ORF">KI387_036751</name>
</gene>
<dbReference type="OMA" id="YMVEEDI"/>
<keyword evidence="4 9" id="KW-0762">Sugar transport</keyword>
<dbReference type="AlphaFoldDB" id="A0AA38L2K1"/>
<protein>
    <recommendedName>
        <fullName evidence="9">Bidirectional sugar transporter SWEET</fullName>
    </recommendedName>
</protein>
<feature type="transmembrane region" description="Helical" evidence="9">
    <location>
        <begin position="156"/>
        <end position="173"/>
    </location>
</feature>
<keyword evidence="12" id="KW-1185">Reference proteome</keyword>
<dbReference type="InterPro" id="IPR004316">
    <property type="entry name" value="SWEET_rpt"/>
</dbReference>
<accession>A0AA38L2K1</accession>
<keyword evidence="8 9" id="KW-0472">Membrane</keyword>
<evidence type="ECO:0000256" key="9">
    <source>
        <dbReference type="RuleBase" id="RU910715"/>
    </source>
</evidence>
<keyword evidence="7 9" id="KW-1133">Transmembrane helix</keyword>
<keyword evidence="6" id="KW-0677">Repeat</keyword>
<feature type="non-terminal residue" evidence="11">
    <location>
        <position position="1"/>
    </location>
</feature>
<feature type="region of interest" description="Disordered" evidence="10">
    <location>
        <begin position="219"/>
        <end position="246"/>
    </location>
</feature>
<proteinExistence type="inferred from homology"/>
<comment type="function">
    <text evidence="9">Mediates both low-affinity uptake and efflux of sugar across the membrane.</text>
</comment>
<feature type="transmembrane region" description="Helical" evidence="9">
    <location>
        <begin position="92"/>
        <end position="111"/>
    </location>
</feature>
<evidence type="ECO:0000313" key="12">
    <source>
        <dbReference type="Proteomes" id="UP000824469"/>
    </source>
</evidence>
<evidence type="ECO:0000313" key="11">
    <source>
        <dbReference type="EMBL" id="KAH9308840.1"/>
    </source>
</evidence>
<evidence type="ECO:0000256" key="4">
    <source>
        <dbReference type="ARBA" id="ARBA00022597"/>
    </source>
</evidence>
<dbReference type="FunFam" id="1.20.1280.290:FF:000002">
    <property type="entry name" value="Bidirectional sugar transporter SWEET"/>
    <property type="match status" value="1"/>
</dbReference>
<dbReference type="Gene3D" id="1.20.1280.290">
    <property type="match status" value="2"/>
</dbReference>
<dbReference type="GO" id="GO:0016020">
    <property type="term" value="C:membrane"/>
    <property type="evidence" value="ECO:0007669"/>
    <property type="project" value="InterPro"/>
</dbReference>
<name>A0AA38L2K1_TAXCH</name>
<feature type="transmembrane region" description="Helical" evidence="9">
    <location>
        <begin position="26"/>
        <end position="45"/>
    </location>
</feature>
<dbReference type="PANTHER" id="PTHR10791:SF28">
    <property type="entry name" value="BIDIRECTIONAL SUGAR TRANSPORTER SWEET3"/>
    <property type="match status" value="1"/>
</dbReference>
<evidence type="ECO:0000256" key="1">
    <source>
        <dbReference type="ARBA" id="ARBA00004127"/>
    </source>
</evidence>
<reference evidence="11 12" key="1">
    <citation type="journal article" date="2021" name="Nat. Plants">
        <title>The Taxus genome provides insights into paclitaxel biosynthesis.</title>
        <authorList>
            <person name="Xiong X."/>
            <person name="Gou J."/>
            <person name="Liao Q."/>
            <person name="Li Y."/>
            <person name="Zhou Q."/>
            <person name="Bi G."/>
            <person name="Li C."/>
            <person name="Du R."/>
            <person name="Wang X."/>
            <person name="Sun T."/>
            <person name="Guo L."/>
            <person name="Liang H."/>
            <person name="Lu P."/>
            <person name="Wu Y."/>
            <person name="Zhang Z."/>
            <person name="Ro D.K."/>
            <person name="Shang Y."/>
            <person name="Huang S."/>
            <person name="Yan J."/>
        </authorList>
    </citation>
    <scope>NUCLEOTIDE SEQUENCE [LARGE SCALE GENOMIC DNA]</scope>
    <source>
        <strain evidence="11">Ta-2019</strain>
    </source>
</reference>
<keyword evidence="3 9" id="KW-0813">Transport</keyword>
<evidence type="ECO:0000256" key="2">
    <source>
        <dbReference type="ARBA" id="ARBA00007809"/>
    </source>
</evidence>
<dbReference type="Proteomes" id="UP000824469">
    <property type="component" value="Unassembled WGS sequence"/>
</dbReference>
<evidence type="ECO:0000256" key="8">
    <source>
        <dbReference type="ARBA" id="ARBA00023136"/>
    </source>
</evidence>
<evidence type="ECO:0000256" key="7">
    <source>
        <dbReference type="ARBA" id="ARBA00022989"/>
    </source>
</evidence>
<evidence type="ECO:0000256" key="6">
    <source>
        <dbReference type="ARBA" id="ARBA00022737"/>
    </source>
</evidence>
<comment type="subcellular location">
    <subcellularLocation>
        <location evidence="1">Endomembrane system</location>
        <topology evidence="1">Multi-pass membrane protein</topology>
    </subcellularLocation>
</comment>
<dbReference type="GO" id="GO:0012505">
    <property type="term" value="C:endomembrane system"/>
    <property type="evidence" value="ECO:0007669"/>
    <property type="project" value="UniProtKB-SubCell"/>
</dbReference>
<dbReference type="InterPro" id="IPR047664">
    <property type="entry name" value="SWEET"/>
</dbReference>
<feature type="transmembrane region" description="Helical" evidence="9">
    <location>
        <begin position="123"/>
        <end position="144"/>
    </location>
</feature>
<sequence>SGIALLMYAVPVVTFKRVIERRSTENFSGVPYLIALFNCLLYTYYGSPLISNGWDNVVVMSVNAVGLLLECCFICVYLLFAPAKTKTTMARLLVGVLTLFASIAAVSLFALHDRRHKKLLVGTAGMVATVILYGSPLSVIRLVVKTKSVEFMPFNLSLFAFLSSLLWLVYGALSGDIVIMAPNFIGVPLAIFQMILYCIYRHRKSGRIEDGKLDAGEVDLESRNSDKTKGGHLPHADIENQDQLKA</sequence>
<comment type="similarity">
    <text evidence="2 9">Belongs to the SWEET sugar transporter family.</text>
</comment>
<comment type="caution">
    <text evidence="11">The sequence shown here is derived from an EMBL/GenBank/DDBJ whole genome shotgun (WGS) entry which is preliminary data.</text>
</comment>
<evidence type="ECO:0000256" key="3">
    <source>
        <dbReference type="ARBA" id="ARBA00022448"/>
    </source>
</evidence>
<dbReference type="Pfam" id="PF03083">
    <property type="entry name" value="MtN3_slv"/>
    <property type="match status" value="2"/>
</dbReference>
<keyword evidence="5 9" id="KW-0812">Transmembrane</keyword>
<dbReference type="EMBL" id="JAHRHJ020000007">
    <property type="protein sequence ID" value="KAH9308840.1"/>
    <property type="molecule type" value="Genomic_DNA"/>
</dbReference>
<feature type="transmembrane region" description="Helical" evidence="9">
    <location>
        <begin position="57"/>
        <end position="80"/>
    </location>
</feature>
<evidence type="ECO:0000256" key="5">
    <source>
        <dbReference type="ARBA" id="ARBA00022692"/>
    </source>
</evidence>
<dbReference type="GO" id="GO:0051119">
    <property type="term" value="F:sugar transmembrane transporter activity"/>
    <property type="evidence" value="ECO:0007669"/>
    <property type="project" value="InterPro"/>
</dbReference>
<comment type="caution">
    <text evidence="9">Lacks conserved residue(s) required for the propagation of feature annotation.</text>
</comment>
<dbReference type="PANTHER" id="PTHR10791">
    <property type="entry name" value="RAG1-ACTIVATING PROTEIN 1"/>
    <property type="match status" value="1"/>
</dbReference>
<dbReference type="FunFam" id="1.20.1280.290:FF:000001">
    <property type="entry name" value="Bidirectional sugar transporter SWEET"/>
    <property type="match status" value="1"/>
</dbReference>
<organism evidence="11 12">
    <name type="scientific">Taxus chinensis</name>
    <name type="common">Chinese yew</name>
    <name type="synonym">Taxus wallichiana var. chinensis</name>
    <dbReference type="NCBI Taxonomy" id="29808"/>
    <lineage>
        <taxon>Eukaryota</taxon>
        <taxon>Viridiplantae</taxon>
        <taxon>Streptophyta</taxon>
        <taxon>Embryophyta</taxon>
        <taxon>Tracheophyta</taxon>
        <taxon>Spermatophyta</taxon>
        <taxon>Pinopsida</taxon>
        <taxon>Pinidae</taxon>
        <taxon>Conifers II</taxon>
        <taxon>Cupressales</taxon>
        <taxon>Taxaceae</taxon>
        <taxon>Taxus</taxon>
    </lineage>
</organism>